<evidence type="ECO:0000313" key="2">
    <source>
        <dbReference type="EMBL" id="PFH48274.1"/>
    </source>
</evidence>
<proteinExistence type="predicted"/>
<keyword evidence="3" id="KW-1185">Reference proteome</keyword>
<evidence type="ECO:0000256" key="1">
    <source>
        <dbReference type="SAM" id="MobiDB-lite"/>
    </source>
</evidence>
<organism evidence="2 3">
    <name type="scientific">Amanita thiersii Skay4041</name>
    <dbReference type="NCBI Taxonomy" id="703135"/>
    <lineage>
        <taxon>Eukaryota</taxon>
        <taxon>Fungi</taxon>
        <taxon>Dikarya</taxon>
        <taxon>Basidiomycota</taxon>
        <taxon>Agaricomycotina</taxon>
        <taxon>Agaricomycetes</taxon>
        <taxon>Agaricomycetidae</taxon>
        <taxon>Agaricales</taxon>
        <taxon>Pluteineae</taxon>
        <taxon>Amanitaceae</taxon>
        <taxon>Amanita</taxon>
    </lineage>
</organism>
<dbReference type="AlphaFoldDB" id="A0A2A9NG32"/>
<dbReference type="EMBL" id="KZ302069">
    <property type="protein sequence ID" value="PFH48274.1"/>
    <property type="molecule type" value="Genomic_DNA"/>
</dbReference>
<dbReference type="OrthoDB" id="654211at2759"/>
<accession>A0A2A9NG32</accession>
<feature type="compositionally biased region" description="Basic residues" evidence="1">
    <location>
        <begin position="236"/>
        <end position="262"/>
    </location>
</feature>
<feature type="region of interest" description="Disordered" evidence="1">
    <location>
        <begin position="233"/>
        <end position="280"/>
    </location>
</feature>
<name>A0A2A9NG32_9AGAR</name>
<feature type="region of interest" description="Disordered" evidence="1">
    <location>
        <begin position="62"/>
        <end position="94"/>
    </location>
</feature>
<dbReference type="Proteomes" id="UP000242287">
    <property type="component" value="Unassembled WGS sequence"/>
</dbReference>
<evidence type="ECO:0000313" key="3">
    <source>
        <dbReference type="Proteomes" id="UP000242287"/>
    </source>
</evidence>
<feature type="compositionally biased region" description="Low complexity" evidence="1">
    <location>
        <begin position="65"/>
        <end position="86"/>
    </location>
</feature>
<protein>
    <submittedName>
        <fullName evidence="2">Uncharacterized protein</fullName>
    </submittedName>
</protein>
<gene>
    <name evidence="2" type="ORF">AMATHDRAFT_49643</name>
</gene>
<reference evidence="2 3" key="1">
    <citation type="submission" date="2014-02" db="EMBL/GenBank/DDBJ databases">
        <title>Transposable element dynamics among asymbiotic and ectomycorrhizal Amanita fungi.</title>
        <authorList>
            <consortium name="DOE Joint Genome Institute"/>
            <person name="Hess J."/>
            <person name="Skrede I."/>
            <person name="Wolfe B."/>
            <person name="LaButti K."/>
            <person name="Ohm R.A."/>
            <person name="Grigoriev I.V."/>
            <person name="Pringle A."/>
        </authorList>
    </citation>
    <scope>NUCLEOTIDE SEQUENCE [LARGE SCALE GENOMIC DNA]</scope>
    <source>
        <strain evidence="2 3">SKay4041</strain>
    </source>
</reference>
<sequence>MHNYTHPLHPLAFHFSPLHHHHQHQHQHHQHHPYLDATTLADPPIISSSSFPTHDYNPYFSDRVASASPTSSASASSPNRHSAPPSLYSAHQSSHDITTAAALHSFSDHTTSASVSVSPPDLTFYDEMEVYQQQQQQQQSHAWRWIDNPNVANPTGAGTGTVNTTPMHAPSAQLYPDLTTLVKSTGALDYPSFLATAATNTTTTATGTAGNGSPSAQLPTPAAMSILLNQGALPHQHQHHHHHHHHHHQQQQHQHQHHHQHLAHQQQQQASYHAPGSSTSNSQIAANVMIQQQTPPTTTVVARPPAQPSIRADPVVQALHAVVPDGQSREKKHACTMCHKR</sequence>